<keyword evidence="6 8" id="KW-0687">Ribonucleoprotein</keyword>
<dbReference type="NCBIfam" id="TIGR00105">
    <property type="entry name" value="L31"/>
    <property type="match status" value="1"/>
</dbReference>
<dbReference type="PANTHER" id="PTHR33280">
    <property type="entry name" value="50S RIBOSOMAL PROTEIN L31, CHLOROPLASTIC"/>
    <property type="match status" value="1"/>
</dbReference>
<evidence type="ECO:0000256" key="1">
    <source>
        <dbReference type="ARBA" id="ARBA00009296"/>
    </source>
</evidence>
<dbReference type="Gene3D" id="4.10.830.30">
    <property type="entry name" value="Ribosomal protein L31"/>
    <property type="match status" value="1"/>
</dbReference>
<keyword evidence="8" id="KW-0862">Zinc</keyword>
<dbReference type="GO" id="GO:0003735">
    <property type="term" value="F:structural constituent of ribosome"/>
    <property type="evidence" value="ECO:0007669"/>
    <property type="project" value="InterPro"/>
</dbReference>
<evidence type="ECO:0000256" key="6">
    <source>
        <dbReference type="ARBA" id="ARBA00023274"/>
    </source>
</evidence>
<dbReference type="PRINTS" id="PR01249">
    <property type="entry name" value="RIBOSOMALL31"/>
</dbReference>
<dbReference type="PROSITE" id="PS01143">
    <property type="entry name" value="RIBOSOMAL_L31"/>
    <property type="match status" value="1"/>
</dbReference>
<evidence type="ECO:0000256" key="4">
    <source>
        <dbReference type="ARBA" id="ARBA00022884"/>
    </source>
</evidence>
<feature type="binding site" evidence="8">
    <location>
        <position position="18"/>
    </location>
    <ligand>
        <name>Zn(2+)</name>
        <dbReference type="ChEBI" id="CHEBI:29105"/>
    </ligand>
</feature>
<comment type="caution">
    <text evidence="9">The sequence shown here is derived from an EMBL/GenBank/DDBJ whole genome shotgun (WGS) entry which is preliminary data.</text>
</comment>
<dbReference type="InterPro" id="IPR034704">
    <property type="entry name" value="Ribosomal_bL28/bL31-like_sf"/>
</dbReference>
<dbReference type="HAMAP" id="MF_00501">
    <property type="entry name" value="Ribosomal_bL31_1"/>
    <property type="match status" value="1"/>
</dbReference>
<evidence type="ECO:0000256" key="7">
    <source>
        <dbReference type="ARBA" id="ARBA00035687"/>
    </source>
</evidence>
<keyword evidence="5 8" id="KW-0689">Ribosomal protein</keyword>
<dbReference type="RefSeq" id="WP_152213653.1">
    <property type="nucleotide sequence ID" value="NZ_WFLN01000009.1"/>
</dbReference>
<organism evidence="9 10">
    <name type="scientific">Fluviispira multicolorata</name>
    <dbReference type="NCBI Taxonomy" id="2654512"/>
    <lineage>
        <taxon>Bacteria</taxon>
        <taxon>Pseudomonadati</taxon>
        <taxon>Bdellovibrionota</taxon>
        <taxon>Oligoflexia</taxon>
        <taxon>Silvanigrellales</taxon>
        <taxon>Silvanigrellaceae</taxon>
        <taxon>Fluviispira</taxon>
    </lineage>
</organism>
<comment type="function">
    <text evidence="8">Binds the 23S rRNA.</text>
</comment>
<dbReference type="NCBIfam" id="NF000612">
    <property type="entry name" value="PRK00019.1"/>
    <property type="match status" value="1"/>
</dbReference>
<dbReference type="GO" id="GO:0019843">
    <property type="term" value="F:rRNA binding"/>
    <property type="evidence" value="ECO:0007669"/>
    <property type="project" value="UniProtKB-KW"/>
</dbReference>
<dbReference type="InterPro" id="IPR002150">
    <property type="entry name" value="Ribosomal_bL31"/>
</dbReference>
<dbReference type="InterPro" id="IPR042105">
    <property type="entry name" value="Ribosomal_bL31_sf"/>
</dbReference>
<dbReference type="GO" id="GO:0046872">
    <property type="term" value="F:metal ion binding"/>
    <property type="evidence" value="ECO:0007669"/>
    <property type="project" value="UniProtKB-KW"/>
</dbReference>
<keyword evidence="4 8" id="KW-0694">RNA-binding</keyword>
<dbReference type="Proteomes" id="UP000442694">
    <property type="component" value="Unassembled WGS sequence"/>
</dbReference>
<evidence type="ECO:0000256" key="5">
    <source>
        <dbReference type="ARBA" id="ARBA00022980"/>
    </source>
</evidence>
<dbReference type="AlphaFoldDB" id="A0A833N0E6"/>
<dbReference type="EMBL" id="WFLN01000009">
    <property type="protein sequence ID" value="KAB8028502.1"/>
    <property type="molecule type" value="Genomic_DNA"/>
</dbReference>
<dbReference type="PANTHER" id="PTHR33280:SF1">
    <property type="entry name" value="LARGE RIBOSOMAL SUBUNIT PROTEIN BL31C"/>
    <property type="match status" value="1"/>
</dbReference>
<feature type="binding site" evidence="8">
    <location>
        <position position="16"/>
    </location>
    <ligand>
        <name>Zn(2+)</name>
        <dbReference type="ChEBI" id="CHEBI:29105"/>
    </ligand>
</feature>
<protein>
    <recommendedName>
        <fullName evidence="7 8">Large ribosomal subunit protein bL31</fullName>
    </recommendedName>
</protein>
<name>A0A833N0E6_9BACT</name>
<dbReference type="GO" id="GO:1990904">
    <property type="term" value="C:ribonucleoprotein complex"/>
    <property type="evidence" value="ECO:0007669"/>
    <property type="project" value="UniProtKB-KW"/>
</dbReference>
<evidence type="ECO:0000313" key="9">
    <source>
        <dbReference type="EMBL" id="KAB8028502.1"/>
    </source>
</evidence>
<keyword evidence="3 8" id="KW-0699">rRNA-binding</keyword>
<dbReference type="NCBIfam" id="NF001809">
    <property type="entry name" value="PRK00528.1"/>
    <property type="match status" value="1"/>
</dbReference>
<keyword evidence="10" id="KW-1185">Reference proteome</keyword>
<evidence type="ECO:0000256" key="2">
    <source>
        <dbReference type="ARBA" id="ARBA00011838"/>
    </source>
</evidence>
<accession>A0A833N0E6</accession>
<keyword evidence="8" id="KW-0479">Metal-binding</keyword>
<evidence type="ECO:0000256" key="8">
    <source>
        <dbReference type="HAMAP-Rule" id="MF_00501"/>
    </source>
</evidence>
<feature type="binding site" evidence="8">
    <location>
        <position position="39"/>
    </location>
    <ligand>
        <name>Zn(2+)</name>
        <dbReference type="ChEBI" id="CHEBI:29105"/>
    </ligand>
</feature>
<dbReference type="GO" id="GO:0005840">
    <property type="term" value="C:ribosome"/>
    <property type="evidence" value="ECO:0007669"/>
    <property type="project" value="UniProtKB-KW"/>
</dbReference>
<comment type="subunit">
    <text evidence="2 8">Part of the 50S ribosomal subunit.</text>
</comment>
<dbReference type="SUPFAM" id="SSF143800">
    <property type="entry name" value="L28p-like"/>
    <property type="match status" value="1"/>
</dbReference>
<sequence length="73" mass="8220">MKENIHPKFGPCEVICACGSVYQTRSTKNTLKIETCSVCHPFWTGKHKVLDTAGRIERFNRKYASKTAGQTSK</sequence>
<comment type="cofactor">
    <cofactor evidence="8">
        <name>Zn(2+)</name>
        <dbReference type="ChEBI" id="CHEBI:29105"/>
    </cofactor>
    <text evidence="8">Binds 1 zinc ion per subunit.</text>
</comment>
<dbReference type="InterPro" id="IPR027491">
    <property type="entry name" value="Ribosomal_bL31_A"/>
</dbReference>
<proteinExistence type="inferred from homology"/>
<evidence type="ECO:0000256" key="3">
    <source>
        <dbReference type="ARBA" id="ARBA00022730"/>
    </source>
</evidence>
<dbReference type="GO" id="GO:0006412">
    <property type="term" value="P:translation"/>
    <property type="evidence" value="ECO:0007669"/>
    <property type="project" value="UniProtKB-UniRule"/>
</dbReference>
<comment type="similarity">
    <text evidence="1 8">Belongs to the bacterial ribosomal protein bL31 family. Type A subfamily.</text>
</comment>
<gene>
    <name evidence="8 9" type="primary">rpmE</name>
    <name evidence="9" type="ORF">GCL57_12315</name>
</gene>
<feature type="binding site" evidence="8">
    <location>
        <position position="36"/>
    </location>
    <ligand>
        <name>Zn(2+)</name>
        <dbReference type="ChEBI" id="CHEBI:29105"/>
    </ligand>
</feature>
<reference evidence="9 10" key="1">
    <citation type="submission" date="2019-10" db="EMBL/GenBank/DDBJ databases">
        <title>New genus of Silvanigrellaceae.</title>
        <authorList>
            <person name="Pitt A."/>
            <person name="Hahn M.W."/>
        </authorList>
    </citation>
    <scope>NUCLEOTIDE SEQUENCE [LARGE SCALE GENOMIC DNA]</scope>
    <source>
        <strain evidence="9 10">33A1-SZDP</strain>
    </source>
</reference>
<dbReference type="Pfam" id="PF01197">
    <property type="entry name" value="Ribosomal_L31"/>
    <property type="match status" value="1"/>
</dbReference>
<evidence type="ECO:0000313" key="10">
    <source>
        <dbReference type="Proteomes" id="UP000442694"/>
    </source>
</evidence>